<dbReference type="AlphaFoldDB" id="A0AAD4LFN5"/>
<feature type="compositionally biased region" description="Basic and acidic residues" evidence="2">
    <location>
        <begin position="62"/>
        <end position="71"/>
    </location>
</feature>
<feature type="region of interest" description="Disordered" evidence="2">
    <location>
        <begin position="1"/>
        <end position="174"/>
    </location>
</feature>
<comment type="caution">
    <text evidence="3">The sequence shown here is derived from an EMBL/GenBank/DDBJ whole genome shotgun (WGS) entry which is preliminary data.</text>
</comment>
<proteinExistence type="predicted"/>
<evidence type="ECO:0000256" key="1">
    <source>
        <dbReference type="SAM" id="Coils"/>
    </source>
</evidence>
<feature type="compositionally biased region" description="Polar residues" evidence="2">
    <location>
        <begin position="658"/>
        <end position="669"/>
    </location>
</feature>
<evidence type="ECO:0000313" key="3">
    <source>
        <dbReference type="EMBL" id="KAH8989971.1"/>
    </source>
</evidence>
<protein>
    <submittedName>
        <fullName evidence="3">Uncharacterized protein</fullName>
    </submittedName>
</protein>
<keyword evidence="4" id="KW-1185">Reference proteome</keyword>
<evidence type="ECO:0000313" key="4">
    <source>
        <dbReference type="Proteomes" id="UP001201163"/>
    </source>
</evidence>
<dbReference type="EMBL" id="JAKELL010000033">
    <property type="protein sequence ID" value="KAH8989971.1"/>
    <property type="molecule type" value="Genomic_DNA"/>
</dbReference>
<name>A0AAD4LFN5_9AGAM</name>
<evidence type="ECO:0000256" key="2">
    <source>
        <dbReference type="SAM" id="MobiDB-lite"/>
    </source>
</evidence>
<feature type="compositionally biased region" description="Low complexity" evidence="2">
    <location>
        <begin position="150"/>
        <end position="163"/>
    </location>
</feature>
<feature type="compositionally biased region" description="Basic residues" evidence="2">
    <location>
        <begin position="508"/>
        <end position="519"/>
    </location>
</feature>
<keyword evidence="1" id="KW-0175">Coiled coil</keyword>
<feature type="compositionally biased region" description="Acidic residues" evidence="2">
    <location>
        <begin position="831"/>
        <end position="842"/>
    </location>
</feature>
<feature type="compositionally biased region" description="Low complexity" evidence="2">
    <location>
        <begin position="537"/>
        <end position="551"/>
    </location>
</feature>
<feature type="region of interest" description="Disordered" evidence="2">
    <location>
        <begin position="805"/>
        <end position="852"/>
    </location>
</feature>
<feature type="compositionally biased region" description="Low complexity" evidence="2">
    <location>
        <begin position="20"/>
        <end position="51"/>
    </location>
</feature>
<feature type="compositionally biased region" description="Basic residues" evidence="2">
    <location>
        <begin position="760"/>
        <end position="769"/>
    </location>
</feature>
<feature type="compositionally biased region" description="Low complexity" evidence="2">
    <location>
        <begin position="498"/>
        <end position="507"/>
    </location>
</feature>
<gene>
    <name evidence="3" type="ORF">EDB92DRAFT_1866613</name>
</gene>
<sequence>MADNLNAPRPTSASETEPDSNPSSTSASLISPTSSARPPVLRARPRLPAGPRTRKQTTLVPSKEDHNEDHTPPLQLPPAWTPTEHGSDGQLTNPSSPTPVPLLSTPQPVNSPPPAPPAPHQPDPFSPPPHNHQHLHDHDVSTSRPGTPTPLAALSPSPIISASRKPSHATVNSATAPPLTLPAAQLNLTPEPLPYKHLTLDAAHWTLTSTELQSLVSSAIRESAKEQFIRLLPQSAIETNIPEDVTRIERSWDTAAARWRFEAHRRNMLLRALAASGADSDLLTQLSGTLGTLDSHAQDLLHAAAHRTQIAAARDTHRASALAVALRKLNASYARRTRDLDKARANINALRSEVEEAWKVAEEQAAEVDKLKAEATSAATQLRHINDNTSSRAAELSTDDDNALEDDASSAALDGASVDLTTISRAQVVDVTGKAVAAQARLTMMRSNLSSPSPGRTPPVAGSSSSTPRSAVPPPSAFAVPREPSPTTPASDTLPLPSSASQVSRVSAARRRSTRKSKASLRLPATIAVGAGTVVRSRSRSVVRGEANAVRKAARSKSRSRKGKERDRAAPPPPWLSADVAGSFLEMEGRPAGEEDAYADGEVDTDDGEGSTPLGSKPRTAITPVFSPPLLASGPASAPPAQAHMPRATNGSSSSSSTQGTVPLSSTPGQREGARGPSSPSPILPSISSTPTLPPSEDSHAYAAAAPADFIPDPASIFASATTTSLSMTTISTATTAASALDIARRGHSLDLPSSTTSTGKHHHRHATGAKIRRSISELLNFGSSGTRSRRRSLPFTFKGRSSTRAALGTEHGSGSGVGSSALRRNLDLNDGSEDGWEDTREDEGSTAAAVA</sequence>
<feature type="compositionally biased region" description="Low complexity" evidence="2">
    <location>
        <begin position="628"/>
        <end position="643"/>
    </location>
</feature>
<feature type="region of interest" description="Disordered" evidence="2">
    <location>
        <begin position="537"/>
        <end position="699"/>
    </location>
</feature>
<organism evidence="3 4">
    <name type="scientific">Lactarius akahatsu</name>
    <dbReference type="NCBI Taxonomy" id="416441"/>
    <lineage>
        <taxon>Eukaryota</taxon>
        <taxon>Fungi</taxon>
        <taxon>Dikarya</taxon>
        <taxon>Basidiomycota</taxon>
        <taxon>Agaricomycotina</taxon>
        <taxon>Agaricomycetes</taxon>
        <taxon>Russulales</taxon>
        <taxon>Russulaceae</taxon>
        <taxon>Lactarius</taxon>
    </lineage>
</organism>
<feature type="coiled-coil region" evidence="1">
    <location>
        <begin position="326"/>
        <end position="388"/>
    </location>
</feature>
<feature type="compositionally biased region" description="Low complexity" evidence="2">
    <location>
        <begin position="91"/>
        <end position="108"/>
    </location>
</feature>
<dbReference type="Proteomes" id="UP001201163">
    <property type="component" value="Unassembled WGS sequence"/>
</dbReference>
<feature type="compositionally biased region" description="Pro residues" evidence="2">
    <location>
        <begin position="109"/>
        <end position="130"/>
    </location>
</feature>
<feature type="region of interest" description="Disordered" evidence="2">
    <location>
        <begin position="446"/>
        <end position="520"/>
    </location>
</feature>
<feature type="compositionally biased region" description="Acidic residues" evidence="2">
    <location>
        <begin position="594"/>
        <end position="609"/>
    </location>
</feature>
<reference evidence="3" key="1">
    <citation type="submission" date="2022-01" db="EMBL/GenBank/DDBJ databases">
        <title>Comparative genomics reveals a dynamic genome evolution in the ectomycorrhizal milk-cap (Lactarius) mushrooms.</title>
        <authorList>
            <consortium name="DOE Joint Genome Institute"/>
            <person name="Lebreton A."/>
            <person name="Tang N."/>
            <person name="Kuo A."/>
            <person name="LaButti K."/>
            <person name="Drula E."/>
            <person name="Barry K."/>
            <person name="Clum A."/>
            <person name="Lipzen A."/>
            <person name="Mousain D."/>
            <person name="Ng V."/>
            <person name="Wang R."/>
            <person name="Wang X."/>
            <person name="Dai Y."/>
            <person name="Henrissat B."/>
            <person name="Grigoriev I.V."/>
            <person name="Guerin-Laguette A."/>
            <person name="Yu F."/>
            <person name="Martin F.M."/>
        </authorList>
    </citation>
    <scope>NUCLEOTIDE SEQUENCE</scope>
    <source>
        <strain evidence="3">QP</strain>
    </source>
</reference>
<feature type="compositionally biased region" description="Basic residues" evidence="2">
    <location>
        <begin position="552"/>
        <end position="563"/>
    </location>
</feature>
<accession>A0AAD4LFN5</accession>
<feature type="region of interest" description="Disordered" evidence="2">
    <location>
        <begin position="749"/>
        <end position="769"/>
    </location>
</feature>